<gene>
    <name evidence="1" type="ORF">L195_g050969</name>
</gene>
<comment type="caution">
    <text evidence="1">The sequence shown here is derived from an EMBL/GenBank/DDBJ whole genome shotgun (WGS) entry which is preliminary data.</text>
</comment>
<organism evidence="1 2">
    <name type="scientific">Trifolium pratense</name>
    <name type="common">Red clover</name>
    <dbReference type="NCBI Taxonomy" id="57577"/>
    <lineage>
        <taxon>Eukaryota</taxon>
        <taxon>Viridiplantae</taxon>
        <taxon>Streptophyta</taxon>
        <taxon>Embryophyta</taxon>
        <taxon>Tracheophyta</taxon>
        <taxon>Spermatophyta</taxon>
        <taxon>Magnoliopsida</taxon>
        <taxon>eudicotyledons</taxon>
        <taxon>Gunneridae</taxon>
        <taxon>Pentapetalae</taxon>
        <taxon>rosids</taxon>
        <taxon>fabids</taxon>
        <taxon>Fabales</taxon>
        <taxon>Fabaceae</taxon>
        <taxon>Papilionoideae</taxon>
        <taxon>50 kb inversion clade</taxon>
        <taxon>NPAAA clade</taxon>
        <taxon>Hologalegina</taxon>
        <taxon>IRL clade</taxon>
        <taxon>Trifolieae</taxon>
        <taxon>Trifolium</taxon>
    </lineage>
</organism>
<accession>A0A2K3JWX6</accession>
<feature type="non-terminal residue" evidence="1">
    <location>
        <position position="1"/>
    </location>
</feature>
<dbReference type="Proteomes" id="UP000236291">
    <property type="component" value="Unassembled WGS sequence"/>
</dbReference>
<dbReference type="GO" id="GO:0016301">
    <property type="term" value="F:kinase activity"/>
    <property type="evidence" value="ECO:0007669"/>
    <property type="project" value="UniProtKB-KW"/>
</dbReference>
<sequence length="122" mass="13618">ADYKESATLQNDGINPWDTSTLNDLLKKINPLIVKFDGYRSSTKPYTGKVALSTLKNASRNKVIEIGKNRIHIGMRGILRLCGFETAWWKEGLSGLMGTTYTNKMHLLFGGSLEKNSIVKRA</sequence>
<evidence type="ECO:0000313" key="2">
    <source>
        <dbReference type="Proteomes" id="UP000236291"/>
    </source>
</evidence>
<proteinExistence type="predicted"/>
<protein>
    <submittedName>
        <fullName evidence="1">Checkpoint serine/threonine-protein kinase bub1-like protein</fullName>
    </submittedName>
</protein>
<evidence type="ECO:0000313" key="1">
    <source>
        <dbReference type="EMBL" id="PNX58555.1"/>
    </source>
</evidence>
<dbReference type="STRING" id="57577.A0A2K3JWX6"/>
<dbReference type="EMBL" id="ASHM01078847">
    <property type="protein sequence ID" value="PNX58555.1"/>
    <property type="molecule type" value="Genomic_DNA"/>
</dbReference>
<name>A0A2K3JWX6_TRIPR</name>
<dbReference type="AlphaFoldDB" id="A0A2K3JWX6"/>
<reference evidence="1 2" key="1">
    <citation type="journal article" date="2014" name="Am. J. Bot.">
        <title>Genome assembly and annotation for red clover (Trifolium pratense; Fabaceae).</title>
        <authorList>
            <person name="Istvanek J."/>
            <person name="Jaros M."/>
            <person name="Krenek A."/>
            <person name="Repkova J."/>
        </authorList>
    </citation>
    <scope>NUCLEOTIDE SEQUENCE [LARGE SCALE GENOMIC DNA]</scope>
    <source>
        <strain evidence="2">cv. Tatra</strain>
        <tissue evidence="1">Young leaves</tissue>
    </source>
</reference>
<reference evidence="1 2" key="2">
    <citation type="journal article" date="2017" name="Front. Plant Sci.">
        <title>Gene Classification and Mining of Molecular Markers Useful in Red Clover (Trifolium pratense) Breeding.</title>
        <authorList>
            <person name="Istvanek J."/>
            <person name="Dluhosova J."/>
            <person name="Dluhos P."/>
            <person name="Patkova L."/>
            <person name="Nedelnik J."/>
            <person name="Repkova J."/>
        </authorList>
    </citation>
    <scope>NUCLEOTIDE SEQUENCE [LARGE SCALE GENOMIC DNA]</scope>
    <source>
        <strain evidence="2">cv. Tatra</strain>
        <tissue evidence="1">Young leaves</tissue>
    </source>
</reference>
<keyword evidence="1" id="KW-0418">Kinase</keyword>
<keyword evidence="1" id="KW-0808">Transferase</keyword>